<dbReference type="EMBL" id="LT158599">
    <property type="protein sequence ID" value="CVK34544.1"/>
    <property type="molecule type" value="Genomic_DNA"/>
</dbReference>
<protein>
    <submittedName>
        <fullName evidence="2">Uncharacterized protein</fullName>
    </submittedName>
</protein>
<evidence type="ECO:0000313" key="3">
    <source>
        <dbReference type="Proteomes" id="UP000069850"/>
    </source>
</evidence>
<name>A0A0X8XY89_9EURY</name>
<dbReference type="AlphaFoldDB" id="A0A0X8XY89"/>
<evidence type="ECO:0000313" key="2">
    <source>
        <dbReference type="EMBL" id="CVK34544.1"/>
    </source>
</evidence>
<proteinExistence type="predicted"/>
<feature type="region of interest" description="Disordered" evidence="1">
    <location>
        <begin position="115"/>
        <end position="160"/>
    </location>
</feature>
<evidence type="ECO:0000256" key="1">
    <source>
        <dbReference type="SAM" id="MobiDB-lite"/>
    </source>
</evidence>
<dbReference type="KEGG" id="mema:MMAB1_3331"/>
<feature type="compositionally biased region" description="Pro residues" evidence="1">
    <location>
        <begin position="39"/>
        <end position="48"/>
    </location>
</feature>
<dbReference type="Proteomes" id="UP000069850">
    <property type="component" value="Chromosome 1"/>
</dbReference>
<organism evidence="2 3">
    <name type="scientific">Methanoculleus bourgensis</name>
    <dbReference type="NCBI Taxonomy" id="83986"/>
    <lineage>
        <taxon>Archaea</taxon>
        <taxon>Methanobacteriati</taxon>
        <taxon>Methanobacteriota</taxon>
        <taxon>Stenosarchaea group</taxon>
        <taxon>Methanomicrobia</taxon>
        <taxon>Methanomicrobiales</taxon>
        <taxon>Methanomicrobiaceae</taxon>
        <taxon>Methanoculleus</taxon>
    </lineage>
</organism>
<feature type="region of interest" description="Disordered" evidence="1">
    <location>
        <begin position="1"/>
        <end position="55"/>
    </location>
</feature>
<accession>A0A0X8XY89</accession>
<sequence length="160" mass="17033">MPPRAPPDCQRYFFAGGDKRHPGAALPGPAGGGRRDPSNPCPENPEPPVYRRGRAGAAMMPEVGTLACTAAGGLVIGVEAEAYRIAPEDVRSLIFAGRPAPVALSRVRHDRCGARGGARRCGADRGLPHRAGVPRTPPGRLRERGAPPLPDRPRKRRCRD</sequence>
<gene>
    <name evidence="2" type="ORF">MMAB1_3331</name>
</gene>
<reference evidence="2 3" key="1">
    <citation type="submission" date="2016-01" db="EMBL/GenBank/DDBJ databases">
        <authorList>
            <person name="Manzoor S."/>
        </authorList>
    </citation>
    <scope>NUCLEOTIDE SEQUENCE [LARGE SCALE GENOMIC DNA]</scope>
    <source>
        <strain evidence="2">Methanoculleus sp MAB1</strain>
    </source>
</reference>